<name>A0ABN2MS27_9PSEU</name>
<dbReference type="Proteomes" id="UP001500449">
    <property type="component" value="Unassembled WGS sequence"/>
</dbReference>
<accession>A0ABN2MS27</accession>
<evidence type="ECO:0000313" key="3">
    <source>
        <dbReference type="EMBL" id="GAA1836622.1"/>
    </source>
</evidence>
<reference evidence="3 4" key="1">
    <citation type="journal article" date="2019" name="Int. J. Syst. Evol. Microbiol.">
        <title>The Global Catalogue of Microorganisms (GCM) 10K type strain sequencing project: providing services to taxonomists for standard genome sequencing and annotation.</title>
        <authorList>
            <consortium name="The Broad Institute Genomics Platform"/>
            <consortium name="The Broad Institute Genome Sequencing Center for Infectious Disease"/>
            <person name="Wu L."/>
            <person name="Ma J."/>
        </authorList>
    </citation>
    <scope>NUCLEOTIDE SEQUENCE [LARGE SCALE GENOMIC DNA]</scope>
    <source>
        <strain evidence="3 4">JCM 16009</strain>
    </source>
</reference>
<organism evidence="3 4">
    <name type="scientific">Pseudonocardia ailaonensis</name>
    <dbReference type="NCBI Taxonomy" id="367279"/>
    <lineage>
        <taxon>Bacteria</taxon>
        <taxon>Bacillati</taxon>
        <taxon>Actinomycetota</taxon>
        <taxon>Actinomycetes</taxon>
        <taxon>Pseudonocardiales</taxon>
        <taxon>Pseudonocardiaceae</taxon>
        <taxon>Pseudonocardia</taxon>
    </lineage>
</organism>
<feature type="region of interest" description="Disordered" evidence="1">
    <location>
        <begin position="47"/>
        <end position="81"/>
    </location>
</feature>
<keyword evidence="4" id="KW-1185">Reference proteome</keyword>
<evidence type="ECO:0000256" key="2">
    <source>
        <dbReference type="SAM" id="SignalP"/>
    </source>
</evidence>
<sequence>MPRHRHRPPRSATLTRLAGIATLTGAAFAVLPGAAYAATPDLVPDTAPLLTAHNEPEPAPAPTAPYVEGSQTAFGQGDLLNQGRDVAPAGVPVTGLVQSVVGATKILPT</sequence>
<feature type="signal peptide" evidence="2">
    <location>
        <begin position="1"/>
        <end position="37"/>
    </location>
</feature>
<keyword evidence="2" id="KW-0732">Signal</keyword>
<evidence type="ECO:0000256" key="1">
    <source>
        <dbReference type="SAM" id="MobiDB-lite"/>
    </source>
</evidence>
<protein>
    <submittedName>
        <fullName evidence="3">Uncharacterized protein</fullName>
    </submittedName>
</protein>
<comment type="caution">
    <text evidence="3">The sequence shown here is derived from an EMBL/GenBank/DDBJ whole genome shotgun (WGS) entry which is preliminary data.</text>
</comment>
<dbReference type="EMBL" id="BAAAQK010000004">
    <property type="protein sequence ID" value="GAA1836622.1"/>
    <property type="molecule type" value="Genomic_DNA"/>
</dbReference>
<dbReference type="RefSeq" id="WP_344413644.1">
    <property type="nucleotide sequence ID" value="NZ_BAAAQK010000004.1"/>
</dbReference>
<proteinExistence type="predicted"/>
<feature type="chain" id="PRO_5045036100" evidence="2">
    <location>
        <begin position="38"/>
        <end position="109"/>
    </location>
</feature>
<gene>
    <name evidence="3" type="ORF">GCM10009836_13910</name>
</gene>
<evidence type="ECO:0000313" key="4">
    <source>
        <dbReference type="Proteomes" id="UP001500449"/>
    </source>
</evidence>